<organism evidence="2 3">
    <name type="scientific">Calicophoron daubneyi</name>
    <name type="common">Rumen fluke</name>
    <name type="synonym">Paramphistomum daubneyi</name>
    <dbReference type="NCBI Taxonomy" id="300641"/>
    <lineage>
        <taxon>Eukaryota</taxon>
        <taxon>Metazoa</taxon>
        <taxon>Spiralia</taxon>
        <taxon>Lophotrochozoa</taxon>
        <taxon>Platyhelminthes</taxon>
        <taxon>Trematoda</taxon>
        <taxon>Digenea</taxon>
        <taxon>Plagiorchiida</taxon>
        <taxon>Pronocephalata</taxon>
        <taxon>Paramphistomoidea</taxon>
        <taxon>Paramphistomidae</taxon>
        <taxon>Calicophoron</taxon>
    </lineage>
</organism>
<feature type="compositionally biased region" description="Polar residues" evidence="1">
    <location>
        <begin position="340"/>
        <end position="349"/>
    </location>
</feature>
<name>A0AAV2TPF1_CALDB</name>
<feature type="region of interest" description="Disordered" evidence="1">
    <location>
        <begin position="1"/>
        <end position="24"/>
    </location>
</feature>
<feature type="compositionally biased region" description="Polar residues" evidence="1">
    <location>
        <begin position="143"/>
        <end position="174"/>
    </location>
</feature>
<dbReference type="AlphaFoldDB" id="A0AAV2TPF1"/>
<feature type="region of interest" description="Disordered" evidence="1">
    <location>
        <begin position="137"/>
        <end position="358"/>
    </location>
</feature>
<feature type="compositionally biased region" description="Low complexity" evidence="1">
    <location>
        <begin position="191"/>
        <end position="206"/>
    </location>
</feature>
<proteinExistence type="predicted"/>
<evidence type="ECO:0000256" key="1">
    <source>
        <dbReference type="SAM" id="MobiDB-lite"/>
    </source>
</evidence>
<gene>
    <name evidence="2" type="ORF">CDAUBV1_LOCUS12763</name>
</gene>
<sequence length="501" mass="53979">MVGIDKAEECDSPPIDPPKSKRKGIFSRLGERISRAFHRHHHSALPKRIKNGKHSHSTGDILKDVAEDKYVQKSVNDLSKHGTVSRQATLDVDDRAISIGHIHGACGNSPRSSDADCSPGFLTSAFRNELNSKLRIRPGLDSTGRTTNKSAGSSGSLVSNDSLLCTPKSTTTPILSGDGLRTTSMTGATGGATPQPDSTPTSPTSSLSNALCLQHRLNVSRQRNRRPPTKANMDKMHDPLDSPESPKETDLGSFFSSPSATSHLGLITEEESEPHGTQKEQSDNRQKKTHEPSTPVQPSCPPAVAEPTPLSCPGKPAKPPVPKPRSRVAQIARQKRNSAGDDTSSSVNCTPIKPPRPVSMFISSSADDSTHKHHMLISFHMPNESPCQRANGHAPSEEVSPTANMQQSQSQSVTSEFPPENDASEKSSPEEPNLGSVADRASLFGNIRNVSKTERDVLSSLQSPQQDILSNPACARLKADIPNEKRSSRVFDLVKNFESAH</sequence>
<feature type="compositionally biased region" description="Basic and acidic residues" evidence="1">
    <location>
        <begin position="232"/>
        <end position="250"/>
    </location>
</feature>
<feature type="compositionally biased region" description="Basic residues" evidence="1">
    <location>
        <begin position="37"/>
        <end position="56"/>
    </location>
</feature>
<accession>A0AAV2TPF1</accession>
<feature type="compositionally biased region" description="Polar residues" evidence="1">
    <location>
        <begin position="207"/>
        <end position="221"/>
    </location>
</feature>
<dbReference type="EMBL" id="CAXLJL010000478">
    <property type="protein sequence ID" value="CAL5138149.1"/>
    <property type="molecule type" value="Genomic_DNA"/>
</dbReference>
<feature type="compositionally biased region" description="Polar residues" evidence="1">
    <location>
        <begin position="399"/>
        <end position="415"/>
    </location>
</feature>
<evidence type="ECO:0008006" key="4">
    <source>
        <dbReference type="Google" id="ProtNLM"/>
    </source>
</evidence>
<dbReference type="Proteomes" id="UP001497525">
    <property type="component" value="Unassembled WGS sequence"/>
</dbReference>
<evidence type="ECO:0000313" key="2">
    <source>
        <dbReference type="EMBL" id="CAL5138149.1"/>
    </source>
</evidence>
<feature type="region of interest" description="Disordered" evidence="1">
    <location>
        <begin position="37"/>
        <end position="57"/>
    </location>
</feature>
<reference evidence="2" key="1">
    <citation type="submission" date="2024-06" db="EMBL/GenBank/DDBJ databases">
        <authorList>
            <person name="Liu X."/>
            <person name="Lenzi L."/>
            <person name="Haldenby T S."/>
            <person name="Uol C."/>
        </authorList>
    </citation>
    <scope>NUCLEOTIDE SEQUENCE</scope>
</reference>
<protein>
    <recommendedName>
        <fullName evidence="4">CARMIL C-terminal domain-containing protein</fullName>
    </recommendedName>
</protein>
<evidence type="ECO:0000313" key="3">
    <source>
        <dbReference type="Proteomes" id="UP001497525"/>
    </source>
</evidence>
<feature type="compositionally biased region" description="Basic and acidic residues" evidence="1">
    <location>
        <begin position="273"/>
        <end position="291"/>
    </location>
</feature>
<comment type="caution">
    <text evidence="2">The sequence shown here is derived from an EMBL/GenBank/DDBJ whole genome shotgun (WGS) entry which is preliminary data.</text>
</comment>
<feature type="region of interest" description="Disordered" evidence="1">
    <location>
        <begin position="382"/>
        <end position="440"/>
    </location>
</feature>